<dbReference type="SUPFAM" id="SSF90123">
    <property type="entry name" value="ABC transporter transmembrane region"/>
    <property type="match status" value="1"/>
</dbReference>
<evidence type="ECO:0000256" key="7">
    <source>
        <dbReference type="ARBA" id="ARBA00022989"/>
    </source>
</evidence>
<feature type="transmembrane region" description="Helical" evidence="10">
    <location>
        <begin position="94"/>
        <end position="114"/>
    </location>
</feature>
<dbReference type="PROSITE" id="PS50929">
    <property type="entry name" value="ABC_TM1F"/>
    <property type="match status" value="1"/>
</dbReference>
<dbReference type="CDD" id="cd03223">
    <property type="entry name" value="ABCD_peroxisomal_ALDP"/>
    <property type="match status" value="1"/>
</dbReference>
<dbReference type="OrthoDB" id="9810134at2"/>
<dbReference type="InterPro" id="IPR017871">
    <property type="entry name" value="ABC_transporter-like_CS"/>
</dbReference>
<dbReference type="InterPro" id="IPR036640">
    <property type="entry name" value="ABC1_TM_sf"/>
</dbReference>
<comment type="similarity">
    <text evidence="2">Belongs to the ABC transporter superfamily.</text>
</comment>
<evidence type="ECO:0000256" key="10">
    <source>
        <dbReference type="SAM" id="Phobius"/>
    </source>
</evidence>
<dbReference type="InterPro" id="IPR050835">
    <property type="entry name" value="ABC_transporter_sub-D"/>
</dbReference>
<organism evidence="13 14">
    <name type="scientific">Methylovirgula ligni</name>
    <dbReference type="NCBI Taxonomy" id="569860"/>
    <lineage>
        <taxon>Bacteria</taxon>
        <taxon>Pseudomonadati</taxon>
        <taxon>Pseudomonadota</taxon>
        <taxon>Alphaproteobacteria</taxon>
        <taxon>Hyphomicrobiales</taxon>
        <taxon>Beijerinckiaceae</taxon>
        <taxon>Methylovirgula</taxon>
    </lineage>
</organism>
<feature type="transmembrane region" description="Helical" evidence="10">
    <location>
        <begin position="144"/>
        <end position="164"/>
    </location>
</feature>
<gene>
    <name evidence="13" type="ORF">DES32_0419</name>
</gene>
<dbReference type="InterPro" id="IPR003593">
    <property type="entry name" value="AAA+_ATPase"/>
</dbReference>
<dbReference type="EMBL" id="QUMO01000001">
    <property type="protein sequence ID" value="REF89201.1"/>
    <property type="molecule type" value="Genomic_DNA"/>
</dbReference>
<evidence type="ECO:0000256" key="5">
    <source>
        <dbReference type="ARBA" id="ARBA00022741"/>
    </source>
</evidence>
<accession>A0A3D9Z2A7</accession>
<feature type="transmembrane region" description="Helical" evidence="10">
    <location>
        <begin position="54"/>
        <end position="74"/>
    </location>
</feature>
<evidence type="ECO:0000313" key="13">
    <source>
        <dbReference type="EMBL" id="REF89201.1"/>
    </source>
</evidence>
<dbReference type="GO" id="GO:0016887">
    <property type="term" value="F:ATP hydrolysis activity"/>
    <property type="evidence" value="ECO:0007669"/>
    <property type="project" value="InterPro"/>
</dbReference>
<dbReference type="InterPro" id="IPR027417">
    <property type="entry name" value="P-loop_NTPase"/>
</dbReference>
<dbReference type="Gene3D" id="1.20.1560.10">
    <property type="entry name" value="ABC transporter type 1, transmembrane domain"/>
    <property type="match status" value="1"/>
</dbReference>
<evidence type="ECO:0000256" key="2">
    <source>
        <dbReference type="ARBA" id="ARBA00005417"/>
    </source>
</evidence>
<evidence type="ECO:0000256" key="6">
    <source>
        <dbReference type="ARBA" id="ARBA00022840"/>
    </source>
</evidence>
<keyword evidence="6 13" id="KW-0067">ATP-binding</keyword>
<dbReference type="PROSITE" id="PS00211">
    <property type="entry name" value="ABC_TRANSPORTER_1"/>
    <property type="match status" value="1"/>
</dbReference>
<proteinExistence type="inferred from homology"/>
<dbReference type="InterPro" id="IPR011527">
    <property type="entry name" value="ABC1_TM_dom"/>
</dbReference>
<feature type="transmembrane region" description="Helical" evidence="10">
    <location>
        <begin position="305"/>
        <end position="330"/>
    </location>
</feature>
<feature type="domain" description="ABC transporter" evidence="11">
    <location>
        <begin position="491"/>
        <end position="704"/>
    </location>
</feature>
<dbReference type="GO" id="GO:0005886">
    <property type="term" value="C:plasma membrane"/>
    <property type="evidence" value="ECO:0007669"/>
    <property type="project" value="UniProtKB-SubCell"/>
</dbReference>
<dbReference type="Gene3D" id="3.40.50.300">
    <property type="entry name" value="P-loop containing nucleotide triphosphate hydrolases"/>
    <property type="match status" value="1"/>
</dbReference>
<dbReference type="PROSITE" id="PS50893">
    <property type="entry name" value="ABC_TRANSPORTER_2"/>
    <property type="match status" value="1"/>
</dbReference>
<reference evidence="13 14" key="1">
    <citation type="submission" date="2018-08" db="EMBL/GenBank/DDBJ databases">
        <title>Genomic Encyclopedia of Type Strains, Phase IV (KMG-IV): sequencing the most valuable type-strain genomes for metagenomic binning, comparative biology and taxonomic classification.</title>
        <authorList>
            <person name="Goeker M."/>
        </authorList>
    </citation>
    <scope>NUCLEOTIDE SEQUENCE [LARGE SCALE GENOMIC DNA]</scope>
    <source>
        <strain evidence="13 14">BW863</strain>
    </source>
</reference>
<dbReference type="Proteomes" id="UP000256900">
    <property type="component" value="Unassembled WGS sequence"/>
</dbReference>
<evidence type="ECO:0000259" key="11">
    <source>
        <dbReference type="PROSITE" id="PS50893"/>
    </source>
</evidence>
<keyword evidence="14" id="KW-1185">Reference proteome</keyword>
<evidence type="ECO:0000256" key="9">
    <source>
        <dbReference type="SAM" id="MobiDB-lite"/>
    </source>
</evidence>
<evidence type="ECO:0000259" key="12">
    <source>
        <dbReference type="PROSITE" id="PS50929"/>
    </source>
</evidence>
<name>A0A3D9Z2A7_9HYPH</name>
<feature type="transmembrane region" description="Helical" evidence="10">
    <location>
        <begin position="268"/>
        <end position="293"/>
    </location>
</feature>
<dbReference type="RefSeq" id="WP_115835003.1">
    <property type="nucleotide sequence ID" value="NZ_CP025086.1"/>
</dbReference>
<comment type="caution">
    <text evidence="13">The sequence shown here is derived from an EMBL/GenBank/DDBJ whole genome shotgun (WGS) entry which is preliminary data.</text>
</comment>
<keyword evidence="3" id="KW-0813">Transport</keyword>
<feature type="region of interest" description="Disordered" evidence="9">
    <location>
        <begin position="683"/>
        <end position="704"/>
    </location>
</feature>
<keyword evidence="8 10" id="KW-0472">Membrane</keyword>
<dbReference type="SUPFAM" id="SSF52540">
    <property type="entry name" value="P-loop containing nucleoside triphosphate hydrolases"/>
    <property type="match status" value="1"/>
</dbReference>
<feature type="transmembrane region" description="Helical" evidence="10">
    <location>
        <begin position="184"/>
        <end position="210"/>
    </location>
</feature>
<comment type="subcellular location">
    <subcellularLocation>
        <location evidence="1">Cell membrane</location>
        <topology evidence="1">Multi-pass membrane protein</topology>
    </subcellularLocation>
</comment>
<dbReference type="PANTHER" id="PTHR11384:SF59">
    <property type="entry name" value="LYSOSOMAL COBALAMIN TRANSPORTER ABCD4"/>
    <property type="match status" value="1"/>
</dbReference>
<evidence type="ECO:0000256" key="3">
    <source>
        <dbReference type="ARBA" id="ARBA00022448"/>
    </source>
</evidence>
<keyword evidence="7 10" id="KW-1133">Transmembrane helix</keyword>
<evidence type="ECO:0000256" key="4">
    <source>
        <dbReference type="ARBA" id="ARBA00022692"/>
    </source>
</evidence>
<feature type="domain" description="ABC transmembrane type-1" evidence="12">
    <location>
        <begin position="158"/>
        <end position="454"/>
    </location>
</feature>
<evidence type="ECO:0000313" key="14">
    <source>
        <dbReference type="Proteomes" id="UP000256900"/>
    </source>
</evidence>
<keyword evidence="4 10" id="KW-0812">Transmembrane</keyword>
<dbReference type="GO" id="GO:0140359">
    <property type="term" value="F:ABC-type transporter activity"/>
    <property type="evidence" value="ECO:0007669"/>
    <property type="project" value="InterPro"/>
</dbReference>
<dbReference type="GO" id="GO:0005524">
    <property type="term" value="F:ATP binding"/>
    <property type="evidence" value="ECO:0007669"/>
    <property type="project" value="UniProtKB-KW"/>
</dbReference>
<evidence type="ECO:0000256" key="8">
    <source>
        <dbReference type="ARBA" id="ARBA00023136"/>
    </source>
</evidence>
<dbReference type="Pfam" id="PF06472">
    <property type="entry name" value="ABC_membrane_2"/>
    <property type="match status" value="1"/>
</dbReference>
<keyword evidence="5" id="KW-0547">Nucleotide-binding</keyword>
<protein>
    <submittedName>
        <fullName evidence="13">Putative ATP-binding cassette transporter</fullName>
    </submittedName>
</protein>
<dbReference type="SMART" id="SM00382">
    <property type="entry name" value="AAA"/>
    <property type="match status" value="1"/>
</dbReference>
<dbReference type="PANTHER" id="PTHR11384">
    <property type="entry name" value="ATP-BINDING CASSETTE, SUB-FAMILY D MEMBER"/>
    <property type="match status" value="1"/>
</dbReference>
<dbReference type="AlphaFoldDB" id="A0A3D9Z2A7"/>
<dbReference type="Pfam" id="PF00005">
    <property type="entry name" value="ABC_tran"/>
    <property type="match status" value="1"/>
</dbReference>
<dbReference type="InterPro" id="IPR003439">
    <property type="entry name" value="ABC_transporter-like_ATP-bd"/>
</dbReference>
<sequence length="704" mass="78859">MKSLAILVALFAAAAAFVAVRIGDTTTGLLAATSLICAYTTFRSQHISSYLRIFVAIFAIEVIVFGVLCLAAQLHEWPREWADYEIPESLPLSVAFFAIGVYAISFVPLVRAMMRIADRYFDSRDVADARIWPFPSYRAAERKIGAAMVVFLVLINQAEVGINIRLSFFSRDWFNAIQNKDAKAFWYQLFTVFLVWAFLYIFAAVVEYVVTSTMVIRWRRWLTGYYLDRWLDNHRHYRMSLAGSPADNPDQRISEDINRFIDGGDIGYGIYSFSILLISNLSSLVSFAILLWLLSANFTLPGTHIAVPGFLFWAALIYAAVGTWLTHWIGNPLALLSFKRQRYEADFRFSLARLREYTEQVALLSGEETEKRSLKARFGAIVANYFEIISCRKRLTAFTQSYSQISPFIPYIVSAPFYFAGKITLGIMTQTASAFSNVNNALTFVVSYYVYLADYKSVLDRLTSFDQSIEKADAYELRPQPARVAPGASNVSLAEVTLRLPDGRTIVEDANLDLVSEIPALFVGPSGSGKSTLFRAIAGIWPYGQGKIDLPSSAKLMLLPQKPYIPIGSLRSALAYPGAPEHYDDATLRDALEATQLGYLADKLDVEGVWQQQLSGGEQQRLSIARALLEKPDWLFLDEATTAMDEPMEAGIYQALRERLPRTTIVSIGHRATIEQYHERRLEMQPSGGSGIFTPKDNVGKAAE</sequence>
<evidence type="ECO:0000256" key="1">
    <source>
        <dbReference type="ARBA" id="ARBA00004651"/>
    </source>
</evidence>